<reference evidence="1" key="1">
    <citation type="submission" date="2020-05" db="EMBL/GenBank/DDBJ databases">
        <title>Large-scale comparative analyses of tick genomes elucidate their genetic diversity and vector capacities.</title>
        <authorList>
            <person name="Jia N."/>
            <person name="Wang J."/>
            <person name="Shi W."/>
            <person name="Du L."/>
            <person name="Sun Y."/>
            <person name="Zhan W."/>
            <person name="Jiang J."/>
            <person name="Wang Q."/>
            <person name="Zhang B."/>
            <person name="Ji P."/>
            <person name="Sakyi L.B."/>
            <person name="Cui X."/>
            <person name="Yuan T."/>
            <person name="Jiang B."/>
            <person name="Yang W."/>
            <person name="Lam T.T.-Y."/>
            <person name="Chang Q."/>
            <person name="Ding S."/>
            <person name="Wang X."/>
            <person name="Zhu J."/>
            <person name="Ruan X."/>
            <person name="Zhao L."/>
            <person name="Wei J."/>
            <person name="Que T."/>
            <person name="Du C."/>
            <person name="Cheng J."/>
            <person name="Dai P."/>
            <person name="Han X."/>
            <person name="Huang E."/>
            <person name="Gao Y."/>
            <person name="Liu J."/>
            <person name="Shao H."/>
            <person name="Ye R."/>
            <person name="Li L."/>
            <person name="Wei W."/>
            <person name="Wang X."/>
            <person name="Wang C."/>
            <person name="Yang T."/>
            <person name="Huo Q."/>
            <person name="Li W."/>
            <person name="Guo W."/>
            <person name="Chen H."/>
            <person name="Zhou L."/>
            <person name="Ni X."/>
            <person name="Tian J."/>
            <person name="Zhou Y."/>
            <person name="Sheng Y."/>
            <person name="Liu T."/>
            <person name="Pan Y."/>
            <person name="Xia L."/>
            <person name="Li J."/>
            <person name="Zhao F."/>
            <person name="Cao W."/>
        </authorList>
    </citation>
    <scope>NUCLEOTIDE SEQUENCE</scope>
    <source>
        <strain evidence="1">Hyas-2018</strain>
    </source>
</reference>
<protein>
    <submittedName>
        <fullName evidence="1">Uncharacterized protein</fullName>
    </submittedName>
</protein>
<dbReference type="Proteomes" id="UP000821845">
    <property type="component" value="Chromosome 10"/>
</dbReference>
<organism evidence="1 2">
    <name type="scientific">Hyalomma asiaticum</name>
    <name type="common">Tick</name>
    <dbReference type="NCBI Taxonomy" id="266040"/>
    <lineage>
        <taxon>Eukaryota</taxon>
        <taxon>Metazoa</taxon>
        <taxon>Ecdysozoa</taxon>
        <taxon>Arthropoda</taxon>
        <taxon>Chelicerata</taxon>
        <taxon>Arachnida</taxon>
        <taxon>Acari</taxon>
        <taxon>Parasitiformes</taxon>
        <taxon>Ixodida</taxon>
        <taxon>Ixodoidea</taxon>
        <taxon>Ixodidae</taxon>
        <taxon>Hyalomminae</taxon>
        <taxon>Hyalomma</taxon>
    </lineage>
</organism>
<evidence type="ECO:0000313" key="2">
    <source>
        <dbReference type="Proteomes" id="UP000821845"/>
    </source>
</evidence>
<gene>
    <name evidence="1" type="ORF">HPB50_008164</name>
</gene>
<dbReference type="EMBL" id="CM023490">
    <property type="protein sequence ID" value="KAH6942580.1"/>
    <property type="molecule type" value="Genomic_DNA"/>
</dbReference>
<sequence length="274" mass="31851">MAGGKTFQVIDGERYIFFRDPDKVRQALRYQPRSGDIIQVVYPKCGMQMMQQIIQLIVHDGHCARNFREFSSRAPFLEDCGGNWTGEDSGTRLFRTHIRLGRIAVTRDAKYVYVARNPWDACYSQYVMNQKMPIFPMRERFDEFLDMFLEGFLTNWCYFEHVLSGYSRRNDPNVFFTTYESMMRDRAATALALAKFLGEKHIKSPALAGSALKEEDLGDETFNLVCRPEVGAWRKAFTQEQLRRTVAKIKDCAGNDFVPQLWDNEWREVLQAAS</sequence>
<name>A0ACB7T6M5_HYAAI</name>
<comment type="caution">
    <text evidence="1">The sequence shown here is derived from an EMBL/GenBank/DDBJ whole genome shotgun (WGS) entry which is preliminary data.</text>
</comment>
<keyword evidence="2" id="KW-1185">Reference proteome</keyword>
<proteinExistence type="predicted"/>
<evidence type="ECO:0000313" key="1">
    <source>
        <dbReference type="EMBL" id="KAH6942580.1"/>
    </source>
</evidence>
<accession>A0ACB7T6M5</accession>